<dbReference type="InterPro" id="IPR024771">
    <property type="entry name" value="SUZ"/>
</dbReference>
<protein>
    <recommendedName>
        <fullName evidence="2">SUZ domain-containing protein</fullName>
    </recommendedName>
</protein>
<dbReference type="OrthoDB" id="5373615at2759"/>
<dbReference type="PANTHER" id="PTHR31796">
    <property type="entry name" value="SUZ DOMAIN-CONTAINING PROTEIN 1"/>
    <property type="match status" value="1"/>
</dbReference>
<evidence type="ECO:0000256" key="1">
    <source>
        <dbReference type="SAM" id="MobiDB-lite"/>
    </source>
</evidence>
<dbReference type="PANTHER" id="PTHR31796:SF2">
    <property type="entry name" value="SUZ DOMAIN-CONTAINING PROTEIN 1"/>
    <property type="match status" value="1"/>
</dbReference>
<evidence type="ECO:0000313" key="3">
    <source>
        <dbReference type="EMBL" id="KAH9365185.1"/>
    </source>
</evidence>
<comment type="caution">
    <text evidence="3">The sequence shown here is derived from an EMBL/GenBank/DDBJ whole genome shotgun (WGS) entry which is preliminary data.</text>
</comment>
<reference evidence="3 4" key="1">
    <citation type="journal article" date="2020" name="Cell">
        <title>Large-Scale Comparative Analyses of Tick Genomes Elucidate Their Genetic Diversity and Vector Capacities.</title>
        <authorList>
            <consortium name="Tick Genome and Microbiome Consortium (TIGMIC)"/>
            <person name="Jia N."/>
            <person name="Wang J."/>
            <person name="Shi W."/>
            <person name="Du L."/>
            <person name="Sun Y."/>
            <person name="Zhan W."/>
            <person name="Jiang J.F."/>
            <person name="Wang Q."/>
            <person name="Zhang B."/>
            <person name="Ji P."/>
            <person name="Bell-Sakyi L."/>
            <person name="Cui X.M."/>
            <person name="Yuan T.T."/>
            <person name="Jiang B.G."/>
            <person name="Yang W.F."/>
            <person name="Lam T.T."/>
            <person name="Chang Q.C."/>
            <person name="Ding S.J."/>
            <person name="Wang X.J."/>
            <person name="Zhu J.G."/>
            <person name="Ruan X.D."/>
            <person name="Zhao L."/>
            <person name="Wei J.T."/>
            <person name="Ye R.Z."/>
            <person name="Que T.C."/>
            <person name="Du C.H."/>
            <person name="Zhou Y.H."/>
            <person name="Cheng J.X."/>
            <person name="Dai P.F."/>
            <person name="Guo W.B."/>
            <person name="Han X.H."/>
            <person name="Huang E.J."/>
            <person name="Li L.F."/>
            <person name="Wei W."/>
            <person name="Gao Y.C."/>
            <person name="Liu J.Z."/>
            <person name="Shao H.Z."/>
            <person name="Wang X."/>
            <person name="Wang C.C."/>
            <person name="Yang T.C."/>
            <person name="Huo Q.B."/>
            <person name="Li W."/>
            <person name="Chen H.Y."/>
            <person name="Chen S.E."/>
            <person name="Zhou L.G."/>
            <person name="Ni X.B."/>
            <person name="Tian J.H."/>
            <person name="Sheng Y."/>
            <person name="Liu T."/>
            <person name="Pan Y.S."/>
            <person name="Xia L.Y."/>
            <person name="Li J."/>
            <person name="Zhao F."/>
            <person name="Cao W.C."/>
        </authorList>
    </citation>
    <scope>NUCLEOTIDE SEQUENCE [LARGE SCALE GENOMIC DNA]</scope>
    <source>
        <strain evidence="3">HaeL-2018</strain>
    </source>
</reference>
<feature type="compositionally biased region" description="Basic and acidic residues" evidence="1">
    <location>
        <begin position="16"/>
        <end position="39"/>
    </location>
</feature>
<feature type="compositionally biased region" description="Basic and acidic residues" evidence="1">
    <location>
        <begin position="87"/>
        <end position="101"/>
    </location>
</feature>
<dbReference type="PROSITE" id="PS51673">
    <property type="entry name" value="SUZ"/>
    <property type="match status" value="1"/>
</dbReference>
<gene>
    <name evidence="3" type="ORF">HPB48_000474</name>
</gene>
<feature type="region of interest" description="Disordered" evidence="1">
    <location>
        <begin position="113"/>
        <end position="159"/>
    </location>
</feature>
<evidence type="ECO:0000259" key="2">
    <source>
        <dbReference type="PROSITE" id="PS51673"/>
    </source>
</evidence>
<keyword evidence="4" id="KW-1185">Reference proteome</keyword>
<organism evidence="3 4">
    <name type="scientific">Haemaphysalis longicornis</name>
    <name type="common">Bush tick</name>
    <dbReference type="NCBI Taxonomy" id="44386"/>
    <lineage>
        <taxon>Eukaryota</taxon>
        <taxon>Metazoa</taxon>
        <taxon>Ecdysozoa</taxon>
        <taxon>Arthropoda</taxon>
        <taxon>Chelicerata</taxon>
        <taxon>Arachnida</taxon>
        <taxon>Acari</taxon>
        <taxon>Parasitiformes</taxon>
        <taxon>Ixodida</taxon>
        <taxon>Ixodoidea</taxon>
        <taxon>Ixodidae</taxon>
        <taxon>Haemaphysalinae</taxon>
        <taxon>Haemaphysalis</taxon>
    </lineage>
</organism>
<feature type="region of interest" description="Disordered" evidence="1">
    <location>
        <begin position="16"/>
        <end position="101"/>
    </location>
</feature>
<proteinExistence type="predicted"/>
<name>A0A9J6FSF1_HAELO</name>
<dbReference type="Proteomes" id="UP000821853">
    <property type="component" value="Unassembled WGS sequence"/>
</dbReference>
<feature type="compositionally biased region" description="Polar residues" evidence="1">
    <location>
        <begin position="70"/>
        <end position="83"/>
    </location>
</feature>
<dbReference type="EMBL" id="JABSTR010000003">
    <property type="protein sequence ID" value="KAH9365185.1"/>
    <property type="molecule type" value="Genomic_DNA"/>
</dbReference>
<sequence>MDTRFSWADIVRRGDREKTSEQLKIAEDPKTSTASREEGGGGEVLEMPCVIPEDDGARAQRAAPVKILQRPSQASSAGGSVNGSEKPPYERQPLKSLQQREAEYAEARLRILGSAYSKDNSKDRKASGAGARNPAVTEPRHPFRPRDIPRANSFPPPRK</sequence>
<evidence type="ECO:0000313" key="4">
    <source>
        <dbReference type="Proteomes" id="UP000821853"/>
    </source>
</evidence>
<dbReference type="AlphaFoldDB" id="A0A9J6FSF1"/>
<dbReference type="Pfam" id="PF12752">
    <property type="entry name" value="SUZ"/>
    <property type="match status" value="1"/>
</dbReference>
<dbReference type="InterPro" id="IPR039228">
    <property type="entry name" value="SZRD1"/>
</dbReference>
<feature type="domain" description="SUZ" evidence="2">
    <location>
        <begin position="46"/>
        <end position="116"/>
    </location>
</feature>
<feature type="compositionally biased region" description="Basic and acidic residues" evidence="1">
    <location>
        <begin position="138"/>
        <end position="149"/>
    </location>
</feature>
<accession>A0A9J6FSF1</accession>
<dbReference type="VEuPathDB" id="VectorBase:HLOH_057997"/>